<evidence type="ECO:0000256" key="2">
    <source>
        <dbReference type="ARBA" id="ARBA00006936"/>
    </source>
</evidence>
<feature type="region of interest" description="Disordered" evidence="5">
    <location>
        <begin position="1"/>
        <end position="68"/>
    </location>
</feature>
<sequence>PLSSVPSPRSSLSRPSSSSRPRLQRPRLSSAPRRTDAGHPARPAEPQPRAPSKSSLSEFDDLVGHPGFDKQGTRFKRLIKDQNNHKDLEEGINRLVLCSGKFQVYYELDEERRKTERTDVAICRVEQLCPFPYDLIQCELKRYPRTLKGGRADWLIEKCIELGASSVTPVLTEQCHTIAENRVDRL</sequence>
<evidence type="ECO:0000256" key="3">
    <source>
        <dbReference type="ARBA" id="ARBA00023002"/>
    </source>
</evidence>
<dbReference type="PANTHER" id="PTHR23152">
    <property type="entry name" value="2-OXOGLUTARATE DEHYDROGENASE"/>
    <property type="match status" value="1"/>
</dbReference>
<evidence type="ECO:0000313" key="7">
    <source>
        <dbReference type="EMBL" id="AQK39555.1"/>
    </source>
</evidence>
<evidence type="ECO:0000256" key="4">
    <source>
        <dbReference type="ARBA" id="ARBA00023052"/>
    </source>
</evidence>
<organism evidence="7">
    <name type="scientific">Zea mays</name>
    <name type="common">Maize</name>
    <dbReference type="NCBI Taxonomy" id="4577"/>
    <lineage>
        <taxon>Eukaryota</taxon>
        <taxon>Viridiplantae</taxon>
        <taxon>Streptophyta</taxon>
        <taxon>Embryophyta</taxon>
        <taxon>Tracheophyta</taxon>
        <taxon>Spermatophyta</taxon>
        <taxon>Magnoliopsida</taxon>
        <taxon>Liliopsida</taxon>
        <taxon>Poales</taxon>
        <taxon>Poaceae</taxon>
        <taxon>PACMAD clade</taxon>
        <taxon>Panicoideae</taxon>
        <taxon>Andropogonodae</taxon>
        <taxon>Andropogoneae</taxon>
        <taxon>Tripsacinae</taxon>
        <taxon>Zea</taxon>
    </lineage>
</organism>
<comment type="cofactor">
    <cofactor evidence="1">
        <name>thiamine diphosphate</name>
        <dbReference type="ChEBI" id="CHEBI:58937"/>
    </cofactor>
</comment>
<dbReference type="SUPFAM" id="SSF75217">
    <property type="entry name" value="alpha/beta knot"/>
    <property type="match status" value="1"/>
</dbReference>
<evidence type="ECO:0000256" key="5">
    <source>
        <dbReference type="SAM" id="MobiDB-lite"/>
    </source>
</evidence>
<dbReference type="InterPro" id="IPR029028">
    <property type="entry name" value="Alpha/beta_knot_MTases"/>
</dbReference>
<keyword evidence="4" id="KW-0786">Thiamine pyrophosphate</keyword>
<dbReference type="GO" id="GO:0016624">
    <property type="term" value="F:oxidoreductase activity, acting on the aldehyde or oxo group of donors, disulfide as acceptor"/>
    <property type="evidence" value="ECO:0007669"/>
    <property type="project" value="InterPro"/>
</dbReference>
<dbReference type="AlphaFoldDB" id="A0A1D6IU34"/>
<feature type="domain" description="2-oxoglutarate dehydrogenase E1 component/KDG C-terminal" evidence="6">
    <location>
        <begin position="71"/>
        <end position="146"/>
    </location>
</feature>
<keyword evidence="3" id="KW-0560">Oxidoreductase</keyword>
<feature type="compositionally biased region" description="Low complexity" evidence="5">
    <location>
        <begin position="1"/>
        <end position="32"/>
    </location>
</feature>
<evidence type="ECO:0000256" key="1">
    <source>
        <dbReference type="ARBA" id="ARBA00001964"/>
    </source>
</evidence>
<dbReference type="InterPro" id="IPR031717">
    <property type="entry name" value="ODO-1/KGD_C"/>
</dbReference>
<reference evidence="7" key="1">
    <citation type="submission" date="2015-12" db="EMBL/GenBank/DDBJ databases">
        <title>Update maize B73 reference genome by single molecule sequencing technologies.</title>
        <authorList>
            <consortium name="Maize Genome Sequencing Project"/>
            <person name="Ware D."/>
        </authorList>
    </citation>
    <scope>NUCLEOTIDE SEQUENCE</scope>
    <source>
        <tissue evidence="7">Seedling</tissue>
    </source>
</reference>
<feature type="non-terminal residue" evidence="7">
    <location>
        <position position="1"/>
    </location>
</feature>
<dbReference type="InterPro" id="IPR011603">
    <property type="entry name" value="2oxoglutarate_DH_E1"/>
</dbReference>
<dbReference type="GO" id="GO:0030976">
    <property type="term" value="F:thiamine pyrophosphate binding"/>
    <property type="evidence" value="ECO:0007669"/>
    <property type="project" value="InterPro"/>
</dbReference>
<protein>
    <submittedName>
        <fullName evidence="7">2-oxoglutarate dehydrogenase E1 component</fullName>
    </submittedName>
</protein>
<accession>A0A1D6IU34</accession>
<dbReference type="EMBL" id="CM000786">
    <property type="protein sequence ID" value="AQK39555.1"/>
    <property type="molecule type" value="Genomic_DNA"/>
</dbReference>
<dbReference type="PANTHER" id="PTHR23152:SF4">
    <property type="entry name" value="2-OXOADIPATE DEHYDROGENASE COMPLEX COMPONENT E1"/>
    <property type="match status" value="1"/>
</dbReference>
<evidence type="ECO:0000259" key="6">
    <source>
        <dbReference type="Pfam" id="PF16870"/>
    </source>
</evidence>
<proteinExistence type="inferred from homology"/>
<dbReference type="InterPro" id="IPR042179">
    <property type="entry name" value="KGD_C_sf"/>
</dbReference>
<comment type="similarity">
    <text evidence="2">Belongs to the alpha-ketoglutarate dehydrogenase family.</text>
</comment>
<dbReference type="Pfam" id="PF16870">
    <property type="entry name" value="OxoGdeHyase_C"/>
    <property type="match status" value="1"/>
</dbReference>
<name>A0A1D6IU34_MAIZE</name>
<gene>
    <name evidence="7" type="ORF">ZEAMMB73_Zm00001d023552</name>
</gene>
<dbReference type="Gene3D" id="3.40.50.11610">
    <property type="entry name" value="Multifunctional 2-oxoglutarate metabolism enzyme, C-terminal domain"/>
    <property type="match status" value="1"/>
</dbReference>